<organism evidence="3 4">
    <name type="scientific">Methylocystis echinoides</name>
    <dbReference type="NCBI Taxonomy" id="29468"/>
    <lineage>
        <taxon>Bacteria</taxon>
        <taxon>Pseudomonadati</taxon>
        <taxon>Pseudomonadota</taxon>
        <taxon>Alphaproteobacteria</taxon>
        <taxon>Hyphomicrobiales</taxon>
        <taxon>Methylocystaceae</taxon>
        <taxon>Methylocystis</taxon>
    </lineage>
</organism>
<reference evidence="3" key="1">
    <citation type="journal article" date="2023" name="Int. J. Syst. Evol. Microbiol.">
        <title>Methylocystis iwaonis sp. nov., a type II methane-oxidizing bacterium from surface soil of a rice paddy field in Japan, and emended description of the genus Methylocystis (ex Whittenbury et al. 1970) Bowman et al. 1993.</title>
        <authorList>
            <person name="Kaise H."/>
            <person name="Sawadogo J.B."/>
            <person name="Alam M.S."/>
            <person name="Ueno C."/>
            <person name="Dianou D."/>
            <person name="Shinjo R."/>
            <person name="Asakawa S."/>
        </authorList>
    </citation>
    <scope>NUCLEOTIDE SEQUENCE</scope>
    <source>
        <strain evidence="3">LMG27198</strain>
    </source>
</reference>
<dbReference type="PANTHER" id="PTHR30203">
    <property type="entry name" value="OUTER MEMBRANE CATION EFFLUX PROTEIN"/>
    <property type="match status" value="1"/>
</dbReference>
<sequence length="423" mass="44293">MNRTSCVIQFAAIAAAAASLWSSPITAKERHTEQRGRLGATVESVLAAGRGLNPALRAAALETSAAAAKAAGADALDDPVISDSYQYWRDPNVFSGHAIVVTQAFPLWGKRTLRREAALAELDAARGRERAAQDTLDERIKVAFAQYYVASRAVAVNREVIALAGGIHVAAEARYATGRSNQSEVIKALGEKTASEIEGARLEGDRAAAREILNALLARPAGAPLAEPSKLRSIPAGNIAVPLLVERARGGSPALAASGAEISAARTRAELAEKAWYPDLTVGAGPLIQTNNRPPGVAATVGLNIPLPWGKEASEEQAAKAQLGAAEQRHETAVLDIQSALGEAAARLKAARNGAALVARKALPESRAALKSTAADYAQGRGDLAAVLEAQHRTRELELKLLQLQLAEQTMLAAIERLIGGDL</sequence>
<evidence type="ECO:0000256" key="2">
    <source>
        <dbReference type="SAM" id="SignalP"/>
    </source>
</evidence>
<dbReference type="InterPro" id="IPR003423">
    <property type="entry name" value="OMP_efflux"/>
</dbReference>
<evidence type="ECO:0000313" key="3">
    <source>
        <dbReference type="EMBL" id="GLI95862.1"/>
    </source>
</evidence>
<evidence type="ECO:0008006" key="5">
    <source>
        <dbReference type="Google" id="ProtNLM"/>
    </source>
</evidence>
<dbReference type="SUPFAM" id="SSF56954">
    <property type="entry name" value="Outer membrane efflux proteins (OEP)"/>
    <property type="match status" value="1"/>
</dbReference>
<dbReference type="RefSeq" id="WP_281806914.1">
    <property type="nucleotide sequence ID" value="NZ_BSEC01000005.1"/>
</dbReference>
<evidence type="ECO:0000256" key="1">
    <source>
        <dbReference type="ARBA" id="ARBA00007613"/>
    </source>
</evidence>
<dbReference type="GO" id="GO:0015562">
    <property type="term" value="F:efflux transmembrane transporter activity"/>
    <property type="evidence" value="ECO:0007669"/>
    <property type="project" value="InterPro"/>
</dbReference>
<feature type="chain" id="PRO_5040956139" description="Outer membrane efflux protein" evidence="2">
    <location>
        <begin position="28"/>
        <end position="423"/>
    </location>
</feature>
<dbReference type="PANTHER" id="PTHR30203:SF24">
    <property type="entry name" value="BLR4935 PROTEIN"/>
    <property type="match status" value="1"/>
</dbReference>
<protein>
    <recommendedName>
        <fullName evidence="5">Outer membrane efflux protein</fullName>
    </recommendedName>
</protein>
<dbReference type="Gene3D" id="1.20.1600.10">
    <property type="entry name" value="Outer membrane efflux proteins (OEP)"/>
    <property type="match status" value="1"/>
</dbReference>
<gene>
    <name evidence="3" type="ORF">LMG27198_48540</name>
</gene>
<proteinExistence type="inferred from homology"/>
<accession>A0A9W6GZ93</accession>
<evidence type="ECO:0000313" key="4">
    <source>
        <dbReference type="Proteomes" id="UP001144323"/>
    </source>
</evidence>
<feature type="signal peptide" evidence="2">
    <location>
        <begin position="1"/>
        <end position="27"/>
    </location>
</feature>
<dbReference type="InterPro" id="IPR010131">
    <property type="entry name" value="MdtP/NodT-like"/>
</dbReference>
<comment type="similarity">
    <text evidence="1">Belongs to the outer membrane factor (OMF) (TC 1.B.17) family.</text>
</comment>
<dbReference type="AlphaFoldDB" id="A0A9W6GZ93"/>
<keyword evidence="2" id="KW-0732">Signal</keyword>
<keyword evidence="4" id="KW-1185">Reference proteome</keyword>
<dbReference type="Proteomes" id="UP001144323">
    <property type="component" value="Unassembled WGS sequence"/>
</dbReference>
<name>A0A9W6GZ93_9HYPH</name>
<comment type="caution">
    <text evidence="3">The sequence shown here is derived from an EMBL/GenBank/DDBJ whole genome shotgun (WGS) entry which is preliminary data.</text>
</comment>
<dbReference type="EMBL" id="BSEC01000005">
    <property type="protein sequence ID" value="GLI95862.1"/>
    <property type="molecule type" value="Genomic_DNA"/>
</dbReference>
<dbReference type="Pfam" id="PF02321">
    <property type="entry name" value="OEP"/>
    <property type="match status" value="2"/>
</dbReference>